<dbReference type="CDD" id="cd14752">
    <property type="entry name" value="GH31_N"/>
    <property type="match status" value="1"/>
</dbReference>
<dbReference type="Pfam" id="PF01055">
    <property type="entry name" value="Glyco_hydro_31_2nd"/>
    <property type="match status" value="1"/>
</dbReference>
<dbReference type="InterPro" id="IPR000322">
    <property type="entry name" value="Glyco_hydro_31_TIM"/>
</dbReference>
<keyword evidence="2" id="KW-0326">Glycosidase</keyword>
<dbReference type="Gene3D" id="2.60.40.1180">
    <property type="entry name" value="Golgi alpha-mannosidase II"/>
    <property type="match status" value="1"/>
</dbReference>
<keyword evidence="7" id="KW-1185">Reference proteome</keyword>
<evidence type="ECO:0000256" key="2">
    <source>
        <dbReference type="RuleBase" id="RU361185"/>
    </source>
</evidence>
<proteinExistence type="inferred from homology"/>
<dbReference type="Pfam" id="PF21365">
    <property type="entry name" value="Glyco_hydro_31_3rd"/>
    <property type="match status" value="1"/>
</dbReference>
<evidence type="ECO:0000259" key="3">
    <source>
        <dbReference type="Pfam" id="PF01055"/>
    </source>
</evidence>
<dbReference type="RefSeq" id="WP_112432287.1">
    <property type="nucleotide sequence ID" value="NZ_MCIF01000002.1"/>
</dbReference>
<dbReference type="CDD" id="cd06593">
    <property type="entry name" value="GH31_xylosidase_YicI"/>
    <property type="match status" value="1"/>
</dbReference>
<dbReference type="Gene3D" id="2.60.40.1760">
    <property type="entry name" value="glycosyl hydrolase (family 31)"/>
    <property type="match status" value="1"/>
</dbReference>
<evidence type="ECO:0000313" key="6">
    <source>
        <dbReference type="EMBL" id="RAQ97677.1"/>
    </source>
</evidence>
<evidence type="ECO:0000256" key="1">
    <source>
        <dbReference type="ARBA" id="ARBA00007806"/>
    </source>
</evidence>
<dbReference type="GO" id="GO:0004553">
    <property type="term" value="F:hydrolase activity, hydrolyzing O-glycosyl compounds"/>
    <property type="evidence" value="ECO:0007669"/>
    <property type="project" value="InterPro"/>
</dbReference>
<keyword evidence="2" id="KW-0378">Hydrolase</keyword>
<dbReference type="EMBL" id="MCIF01000002">
    <property type="protein sequence ID" value="RAQ97677.1"/>
    <property type="molecule type" value="Genomic_DNA"/>
</dbReference>
<dbReference type="InterPro" id="IPR011013">
    <property type="entry name" value="Gal_mutarotase_sf_dom"/>
</dbReference>
<dbReference type="SUPFAM" id="SSF74650">
    <property type="entry name" value="Galactose mutarotase-like"/>
    <property type="match status" value="1"/>
</dbReference>
<comment type="caution">
    <text evidence="6">The sequence shown here is derived from an EMBL/GenBank/DDBJ whole genome shotgun (WGS) entry which is preliminary data.</text>
</comment>
<dbReference type="PANTHER" id="PTHR43863:SF2">
    <property type="entry name" value="MALTASE-GLUCOAMYLASE"/>
    <property type="match status" value="1"/>
</dbReference>
<evidence type="ECO:0000313" key="7">
    <source>
        <dbReference type="Proteomes" id="UP000248706"/>
    </source>
</evidence>
<gene>
    <name evidence="6" type="ORF">A4R35_19215</name>
</gene>
<evidence type="ECO:0000259" key="5">
    <source>
        <dbReference type="Pfam" id="PF21365"/>
    </source>
</evidence>
<dbReference type="OrthoDB" id="176168at2"/>
<feature type="domain" description="Glycoside hydrolase family 31 N-terminal" evidence="4">
    <location>
        <begin position="61"/>
        <end position="238"/>
    </location>
</feature>
<dbReference type="InterPro" id="IPR013780">
    <property type="entry name" value="Glyco_hydro_b"/>
</dbReference>
<protein>
    <submittedName>
        <fullName evidence="6">Uncharacterized protein</fullName>
    </submittedName>
</protein>
<dbReference type="SUPFAM" id="SSF51011">
    <property type="entry name" value="Glycosyl hydrolase domain"/>
    <property type="match status" value="1"/>
</dbReference>
<name>A0A328VJN0_9CHLR</name>
<dbReference type="SUPFAM" id="SSF51445">
    <property type="entry name" value="(Trans)glycosidases"/>
    <property type="match status" value="1"/>
</dbReference>
<sequence length="809" mass="89437">MAEPVPLLPYNLYMTEPPRLPVRGPEDTDGPDYVVEATLLECSERAARLQGRTLSGGTVLITLSLVADGIVRVVLEEEPDPTRVRLAHELPPPPADAPLLVQEQATGLALLSPALRLEVTLRPFGLRFLDAAGRTLLAQNYSELTNVRMKLTILPFGLSRVNGQRVAFHDTFTAEPDEHFFGLGEKFTDFDKRGQRITTWNCDCGGAFSERAYKNVPFVVSSRKYGIFVDSPCAVDFDLVASNTATFTLISRDSALDYYVIAGPDLKTIITRYASLVGFPILPPKWALGTWISSGFQRDSQAEVLERARLIREHEIPCDVLHLDCYWQRFGRWSEVRWDEERFPAPADLIAQLKAEGFKVCLWIHPYLGTASERFAEGAARGYFLKNAAGEPYVADLWGGFHPPVAMLDVTHPEAVAWFQGLLREQLRLGVDVFKTDFGEGIPTDVVAYSGITGERLHNLYALLYNDAVAEVTARETGRAGLVWGRSSYAGGQRHAAQWSGDPNATFTALASTLRGGLSIGMCGHAFWSHDIGGFTGQPSPELYIRWAQFGFFSPLTRAHGNSSRLPWDFGPQALEIFRSYARLRYRLLPYIYTYACIAARTSLPLLRAMVLEFPDDPATYTLDLQYMFGAELLVAPLYRAGGQRPVYLPAGTWVDFWSRTVLQGPTTLQVQAPLEQLPLYVRANALIPTTEPAPFVREEPFATVVFEAYLLPEGTGSFTLCDLDGETTVSARRQGTTLAIEVTGAKRRLGLHLLPLSGLAGLPPVETVLLNGRPCERWMGETAPALAQARASGWFPLPDGGMQVTMVL</sequence>
<dbReference type="GO" id="GO:0005975">
    <property type="term" value="P:carbohydrate metabolic process"/>
    <property type="evidence" value="ECO:0007669"/>
    <property type="project" value="InterPro"/>
</dbReference>
<dbReference type="PANTHER" id="PTHR43863">
    <property type="entry name" value="HYDROLASE, PUTATIVE (AFU_ORTHOLOGUE AFUA_1G03140)-RELATED"/>
    <property type="match status" value="1"/>
</dbReference>
<dbReference type="Pfam" id="PF13802">
    <property type="entry name" value="Gal_mutarotas_2"/>
    <property type="match status" value="1"/>
</dbReference>
<dbReference type="Proteomes" id="UP000248706">
    <property type="component" value="Unassembled WGS sequence"/>
</dbReference>
<organism evidence="6 7">
    <name type="scientific">Thermogemmatispora tikiterensis</name>
    <dbReference type="NCBI Taxonomy" id="1825093"/>
    <lineage>
        <taxon>Bacteria</taxon>
        <taxon>Bacillati</taxon>
        <taxon>Chloroflexota</taxon>
        <taxon>Ktedonobacteria</taxon>
        <taxon>Thermogemmatisporales</taxon>
        <taxon>Thermogemmatisporaceae</taxon>
        <taxon>Thermogemmatispora</taxon>
    </lineage>
</organism>
<dbReference type="AlphaFoldDB" id="A0A328VJN0"/>
<dbReference type="InterPro" id="IPR025887">
    <property type="entry name" value="Glyco_hydro_31_N_dom"/>
</dbReference>
<dbReference type="InterPro" id="IPR048395">
    <property type="entry name" value="Glyco_hydro_31_C"/>
</dbReference>
<feature type="domain" description="Glycoside hydrolase family 31 TIM barrel" evidence="3">
    <location>
        <begin position="280"/>
        <end position="594"/>
    </location>
</feature>
<dbReference type="InterPro" id="IPR051816">
    <property type="entry name" value="Glycosyl_Hydrolase_31"/>
</dbReference>
<reference evidence="6 7" key="1">
    <citation type="submission" date="2016-08" db="EMBL/GenBank/DDBJ databases">
        <title>Analysis of Carbohydrate Active Enzymes in Thermogemmatispora T81 Reveals Carbohydrate Degradation Ability.</title>
        <authorList>
            <person name="Tomazini A."/>
            <person name="Lal S."/>
            <person name="Stott M."/>
            <person name="Henrissat B."/>
            <person name="Polikarpov I."/>
            <person name="Sparling R."/>
            <person name="Levin D.B."/>
        </authorList>
    </citation>
    <scope>NUCLEOTIDE SEQUENCE [LARGE SCALE GENOMIC DNA]</scope>
    <source>
        <strain evidence="6 7">T81</strain>
    </source>
</reference>
<evidence type="ECO:0000259" key="4">
    <source>
        <dbReference type="Pfam" id="PF13802"/>
    </source>
</evidence>
<dbReference type="InterPro" id="IPR017853">
    <property type="entry name" value="GH"/>
</dbReference>
<dbReference type="GO" id="GO:0030246">
    <property type="term" value="F:carbohydrate binding"/>
    <property type="evidence" value="ECO:0007669"/>
    <property type="project" value="InterPro"/>
</dbReference>
<comment type="similarity">
    <text evidence="1 2">Belongs to the glycosyl hydrolase 31 family.</text>
</comment>
<accession>A0A328VJN0</accession>
<feature type="domain" description="Glycosyl hydrolase family 31 C-terminal" evidence="5">
    <location>
        <begin position="604"/>
        <end position="688"/>
    </location>
</feature>
<dbReference type="Gene3D" id="3.20.20.80">
    <property type="entry name" value="Glycosidases"/>
    <property type="match status" value="1"/>
</dbReference>